<sequence>MVAALLLATAAPAAPRNELSAGVATLLQLGTFRTSPNILLVELKGLRTAAGEGPWSAVQFGGGLRVGWPAAPGHLPLEAFLQAQLGAKLGVWRPAAGFELGLTGLNQRFYSLVYPDNRLEGYEDATLGPAYGAFTLSPMRFQLGRVQWSALQLNLGTGLGPRDASVRVQVGLLSLGGWL</sequence>
<evidence type="ECO:0000313" key="1">
    <source>
        <dbReference type="EMBL" id="AKJ02451.1"/>
    </source>
</evidence>
<dbReference type="EMBL" id="CP011509">
    <property type="protein sequence ID" value="AKJ02451.1"/>
    <property type="molecule type" value="Genomic_DNA"/>
</dbReference>
<reference evidence="1 2" key="1">
    <citation type="submission" date="2015-05" db="EMBL/GenBank/DDBJ databases">
        <title>Genome assembly of Archangium gephyra DSM 2261.</title>
        <authorList>
            <person name="Sharma G."/>
            <person name="Subramanian S."/>
        </authorList>
    </citation>
    <scope>NUCLEOTIDE SEQUENCE [LARGE SCALE GENOMIC DNA]</scope>
    <source>
        <strain evidence="1 2">DSM 2261</strain>
    </source>
</reference>
<dbReference type="AlphaFoldDB" id="A0AAC8Q8D5"/>
<evidence type="ECO:0000313" key="2">
    <source>
        <dbReference type="Proteomes" id="UP000035579"/>
    </source>
</evidence>
<name>A0AAC8Q8D5_9BACT</name>
<gene>
    <name evidence="1" type="ORF">AA314_04077</name>
</gene>
<dbReference type="Proteomes" id="UP000035579">
    <property type="component" value="Chromosome"/>
</dbReference>
<accession>A0AAC8Q8D5</accession>
<organism evidence="1 2">
    <name type="scientific">Archangium gephyra</name>
    <dbReference type="NCBI Taxonomy" id="48"/>
    <lineage>
        <taxon>Bacteria</taxon>
        <taxon>Pseudomonadati</taxon>
        <taxon>Myxococcota</taxon>
        <taxon>Myxococcia</taxon>
        <taxon>Myxococcales</taxon>
        <taxon>Cystobacterineae</taxon>
        <taxon>Archangiaceae</taxon>
        <taxon>Archangium</taxon>
    </lineage>
</organism>
<dbReference type="KEGG" id="age:AA314_04077"/>
<proteinExistence type="predicted"/>
<protein>
    <submittedName>
        <fullName evidence="1">Uncharacterized protein</fullName>
    </submittedName>
</protein>